<evidence type="ECO:0000256" key="4">
    <source>
        <dbReference type="ARBA" id="ARBA00022833"/>
    </source>
</evidence>
<dbReference type="Pfam" id="PF13894">
    <property type="entry name" value="zf-C2H2_4"/>
    <property type="match status" value="1"/>
</dbReference>
<evidence type="ECO:0000313" key="9">
    <source>
        <dbReference type="Proteomes" id="UP000326759"/>
    </source>
</evidence>
<dbReference type="Proteomes" id="UP000326759">
    <property type="component" value="Unassembled WGS sequence"/>
</dbReference>
<evidence type="ECO:0000256" key="6">
    <source>
        <dbReference type="SAM" id="MobiDB-lite"/>
    </source>
</evidence>
<evidence type="ECO:0000256" key="5">
    <source>
        <dbReference type="PROSITE-ProRule" id="PRU00042"/>
    </source>
</evidence>
<evidence type="ECO:0000313" key="8">
    <source>
        <dbReference type="EMBL" id="KAB7495140.1"/>
    </source>
</evidence>
<feature type="domain" description="C2H2-type" evidence="7">
    <location>
        <begin position="207"/>
        <end position="234"/>
    </location>
</feature>
<accession>A0A5N5SN61</accession>
<reference evidence="8 9" key="1">
    <citation type="journal article" date="2019" name="PLoS Biol.">
        <title>Sex chromosomes control vertical transmission of feminizing Wolbachia symbionts in an isopod.</title>
        <authorList>
            <person name="Becking T."/>
            <person name="Chebbi M.A."/>
            <person name="Giraud I."/>
            <person name="Moumen B."/>
            <person name="Laverre T."/>
            <person name="Caubet Y."/>
            <person name="Peccoud J."/>
            <person name="Gilbert C."/>
            <person name="Cordaux R."/>
        </authorList>
    </citation>
    <scope>NUCLEOTIDE SEQUENCE [LARGE SCALE GENOMIC DNA]</scope>
    <source>
        <strain evidence="8">ANa2</strain>
        <tissue evidence="8">Whole body excluding digestive tract and cuticle</tissue>
    </source>
</reference>
<dbReference type="SMART" id="SM00355">
    <property type="entry name" value="ZnF_C2H2"/>
    <property type="match status" value="4"/>
</dbReference>
<dbReference type="PANTHER" id="PTHR24379:SF121">
    <property type="entry name" value="C2H2-TYPE DOMAIN-CONTAINING PROTEIN"/>
    <property type="match status" value="1"/>
</dbReference>
<evidence type="ECO:0000256" key="2">
    <source>
        <dbReference type="ARBA" id="ARBA00022737"/>
    </source>
</evidence>
<sequence>MLRQSPTIMTDLYFEEHARVQAVILNIPNVLPSLPLGMPLLLKTLQNSLQQKHLNSLVMCPSNSFATFHQLLQHSVNIAHILGKQKKMANEDGYSNLKKMRKIRKELFCMDGIANASKNGNGELKSVLNIKESPSSLPTEFDKTDSDESKLFKCPTCSKQFLTKSRLTKHLLTHSEHCYSCSHCDFTTKRKDYLRVHELNHLETKMYKCSKCNFGTNVRSRLKIHENIHSEEKSFKCASCPYMTSRKDNLKLHELNHLETKRFKCDHCGIIANSVIHQNTISNTETSREPLANLAISEDLPSYPTKSEEPISDPENPVLNPYSFKNLVNDKANSQDPLMNTPCKEYLSSSVSN</sequence>
<dbReference type="OrthoDB" id="3561125at2759"/>
<dbReference type="PROSITE" id="PS00028">
    <property type="entry name" value="ZINC_FINGER_C2H2_1"/>
    <property type="match status" value="1"/>
</dbReference>
<feature type="domain" description="C2H2-type" evidence="7">
    <location>
        <begin position="179"/>
        <end position="206"/>
    </location>
</feature>
<dbReference type="InterPro" id="IPR036236">
    <property type="entry name" value="Znf_C2H2_sf"/>
</dbReference>
<evidence type="ECO:0000259" key="7">
    <source>
        <dbReference type="PROSITE" id="PS50157"/>
    </source>
</evidence>
<dbReference type="EMBL" id="SEYY01023004">
    <property type="protein sequence ID" value="KAB7495140.1"/>
    <property type="molecule type" value="Genomic_DNA"/>
</dbReference>
<dbReference type="PANTHER" id="PTHR24379">
    <property type="entry name" value="KRAB AND ZINC FINGER DOMAIN-CONTAINING"/>
    <property type="match status" value="1"/>
</dbReference>
<keyword evidence="2" id="KW-0677">Repeat</keyword>
<dbReference type="Gene3D" id="3.30.160.60">
    <property type="entry name" value="Classic Zinc Finger"/>
    <property type="match status" value="3"/>
</dbReference>
<keyword evidence="1" id="KW-0479">Metal-binding</keyword>
<gene>
    <name evidence="8" type="primary">hbl-1</name>
    <name evidence="8" type="ORF">Anas_10360</name>
</gene>
<feature type="domain" description="C2H2-type" evidence="7">
    <location>
        <begin position="152"/>
        <end position="175"/>
    </location>
</feature>
<dbReference type="AlphaFoldDB" id="A0A5N5SN61"/>
<feature type="region of interest" description="Disordered" evidence="6">
    <location>
        <begin position="299"/>
        <end position="353"/>
    </location>
</feature>
<keyword evidence="3 5" id="KW-0863">Zinc-finger</keyword>
<keyword evidence="4" id="KW-0862">Zinc</keyword>
<proteinExistence type="predicted"/>
<keyword evidence="9" id="KW-1185">Reference proteome</keyword>
<evidence type="ECO:0000256" key="3">
    <source>
        <dbReference type="ARBA" id="ARBA00022771"/>
    </source>
</evidence>
<dbReference type="InterPro" id="IPR013087">
    <property type="entry name" value="Znf_C2H2_type"/>
</dbReference>
<dbReference type="PROSITE" id="PS50157">
    <property type="entry name" value="ZINC_FINGER_C2H2_2"/>
    <property type="match status" value="4"/>
</dbReference>
<feature type="domain" description="C2H2-type" evidence="7">
    <location>
        <begin position="235"/>
        <end position="262"/>
    </location>
</feature>
<comment type="caution">
    <text evidence="8">The sequence shown here is derived from an EMBL/GenBank/DDBJ whole genome shotgun (WGS) entry which is preliminary data.</text>
</comment>
<dbReference type="GO" id="GO:0008270">
    <property type="term" value="F:zinc ion binding"/>
    <property type="evidence" value="ECO:0007669"/>
    <property type="project" value="UniProtKB-KW"/>
</dbReference>
<evidence type="ECO:0000256" key="1">
    <source>
        <dbReference type="ARBA" id="ARBA00022723"/>
    </source>
</evidence>
<protein>
    <submittedName>
        <fullName evidence="8">Hunchback-like protein</fullName>
    </submittedName>
</protein>
<name>A0A5N5SN61_9CRUS</name>
<dbReference type="SUPFAM" id="SSF57667">
    <property type="entry name" value="beta-beta-alpha zinc fingers"/>
    <property type="match status" value="2"/>
</dbReference>
<organism evidence="8 9">
    <name type="scientific">Armadillidium nasatum</name>
    <dbReference type="NCBI Taxonomy" id="96803"/>
    <lineage>
        <taxon>Eukaryota</taxon>
        <taxon>Metazoa</taxon>
        <taxon>Ecdysozoa</taxon>
        <taxon>Arthropoda</taxon>
        <taxon>Crustacea</taxon>
        <taxon>Multicrustacea</taxon>
        <taxon>Malacostraca</taxon>
        <taxon>Eumalacostraca</taxon>
        <taxon>Peracarida</taxon>
        <taxon>Isopoda</taxon>
        <taxon>Oniscidea</taxon>
        <taxon>Crinocheta</taxon>
        <taxon>Armadillidiidae</taxon>
        <taxon>Armadillidium</taxon>
    </lineage>
</organism>